<name>A0ABW3FQ85_9PSEU</name>
<evidence type="ECO:0000313" key="2">
    <source>
        <dbReference type="EMBL" id="MFD0920676.1"/>
    </source>
</evidence>
<accession>A0ABW3FQ85</accession>
<sequence>MQIIGHGFVAHHLAGLADRHEHVVVIAAGVSRTTTTSRAEFDREARLVRDVVRRCGREGRLVVFLSTASAGMYGSRGSPGTEDGPHPTSAYARHKLAMEAVVTRSRAPWLVLRLSHLVGTRHNPAQLVPALVRQVRSGSVVVYRGAYRDLLDVRHMLHVLDRLLALRVAGQVVNVASGRSEPVERIVDGIERRLGVTARRTVVDAGEGWWGVSIDRLRALVPEVGAFGFDADYLPALLDRYVPATPERPVTSGANPLLAESP</sequence>
<dbReference type="RefSeq" id="WP_263253795.1">
    <property type="nucleotide sequence ID" value="NZ_BAABLT010000006.1"/>
</dbReference>
<dbReference type="EMBL" id="JBHTIW010000008">
    <property type="protein sequence ID" value="MFD0920676.1"/>
    <property type="molecule type" value="Genomic_DNA"/>
</dbReference>
<proteinExistence type="predicted"/>
<dbReference type="InterPro" id="IPR036291">
    <property type="entry name" value="NAD(P)-bd_dom_sf"/>
</dbReference>
<dbReference type="Gene3D" id="3.40.50.720">
    <property type="entry name" value="NAD(P)-binding Rossmann-like Domain"/>
    <property type="match status" value="1"/>
</dbReference>
<dbReference type="Pfam" id="PF01370">
    <property type="entry name" value="Epimerase"/>
    <property type="match status" value="1"/>
</dbReference>
<dbReference type="SUPFAM" id="SSF51735">
    <property type="entry name" value="NAD(P)-binding Rossmann-fold domains"/>
    <property type="match status" value="1"/>
</dbReference>
<dbReference type="Proteomes" id="UP001597018">
    <property type="component" value="Unassembled WGS sequence"/>
</dbReference>
<dbReference type="InterPro" id="IPR001509">
    <property type="entry name" value="Epimerase_deHydtase"/>
</dbReference>
<feature type="domain" description="NAD-dependent epimerase/dehydratase" evidence="1">
    <location>
        <begin position="20"/>
        <end position="176"/>
    </location>
</feature>
<organism evidence="2 3">
    <name type="scientific">Saccharopolyspora rosea</name>
    <dbReference type="NCBI Taxonomy" id="524884"/>
    <lineage>
        <taxon>Bacteria</taxon>
        <taxon>Bacillati</taxon>
        <taxon>Actinomycetota</taxon>
        <taxon>Actinomycetes</taxon>
        <taxon>Pseudonocardiales</taxon>
        <taxon>Pseudonocardiaceae</taxon>
        <taxon>Saccharopolyspora</taxon>
    </lineage>
</organism>
<reference evidence="3" key="1">
    <citation type="journal article" date="2019" name="Int. J. Syst. Evol. Microbiol.">
        <title>The Global Catalogue of Microorganisms (GCM) 10K type strain sequencing project: providing services to taxonomists for standard genome sequencing and annotation.</title>
        <authorList>
            <consortium name="The Broad Institute Genomics Platform"/>
            <consortium name="The Broad Institute Genome Sequencing Center for Infectious Disease"/>
            <person name="Wu L."/>
            <person name="Ma J."/>
        </authorList>
    </citation>
    <scope>NUCLEOTIDE SEQUENCE [LARGE SCALE GENOMIC DNA]</scope>
    <source>
        <strain evidence="3">CCUG 56401</strain>
    </source>
</reference>
<comment type="caution">
    <text evidence="2">The sequence shown here is derived from an EMBL/GenBank/DDBJ whole genome shotgun (WGS) entry which is preliminary data.</text>
</comment>
<gene>
    <name evidence="2" type="ORF">ACFQ16_13055</name>
</gene>
<evidence type="ECO:0000313" key="3">
    <source>
        <dbReference type="Proteomes" id="UP001597018"/>
    </source>
</evidence>
<evidence type="ECO:0000259" key="1">
    <source>
        <dbReference type="Pfam" id="PF01370"/>
    </source>
</evidence>
<protein>
    <submittedName>
        <fullName evidence="2">NAD-dependent epimerase/dehydratase family protein</fullName>
    </submittedName>
</protein>
<keyword evidence="3" id="KW-1185">Reference proteome</keyword>